<dbReference type="AlphaFoldDB" id="A0AAW2G8S3"/>
<protein>
    <submittedName>
        <fullName evidence="2">Uncharacterized protein</fullName>
    </submittedName>
</protein>
<keyword evidence="3" id="KW-1185">Reference proteome</keyword>
<organism evidence="2 3">
    <name type="scientific">Cardiocondyla obscurior</name>
    <dbReference type="NCBI Taxonomy" id="286306"/>
    <lineage>
        <taxon>Eukaryota</taxon>
        <taxon>Metazoa</taxon>
        <taxon>Ecdysozoa</taxon>
        <taxon>Arthropoda</taxon>
        <taxon>Hexapoda</taxon>
        <taxon>Insecta</taxon>
        <taxon>Pterygota</taxon>
        <taxon>Neoptera</taxon>
        <taxon>Endopterygota</taxon>
        <taxon>Hymenoptera</taxon>
        <taxon>Apocrita</taxon>
        <taxon>Aculeata</taxon>
        <taxon>Formicoidea</taxon>
        <taxon>Formicidae</taxon>
        <taxon>Myrmicinae</taxon>
        <taxon>Cardiocondyla</taxon>
    </lineage>
</organism>
<reference evidence="2 3" key="1">
    <citation type="submission" date="2023-03" db="EMBL/GenBank/DDBJ databases">
        <title>High recombination rates correlate with genetic variation in Cardiocondyla obscurior ants.</title>
        <authorList>
            <person name="Errbii M."/>
        </authorList>
    </citation>
    <scope>NUCLEOTIDE SEQUENCE [LARGE SCALE GENOMIC DNA]</scope>
    <source>
        <strain evidence="2">Alpha-2009</strain>
        <tissue evidence="2">Whole body</tissue>
    </source>
</reference>
<dbReference type="EMBL" id="JADYXP020000005">
    <property type="protein sequence ID" value="KAL0124629.1"/>
    <property type="molecule type" value="Genomic_DNA"/>
</dbReference>
<dbReference type="Proteomes" id="UP001430953">
    <property type="component" value="Unassembled WGS sequence"/>
</dbReference>
<feature type="region of interest" description="Disordered" evidence="1">
    <location>
        <begin position="19"/>
        <end position="117"/>
    </location>
</feature>
<proteinExistence type="predicted"/>
<accession>A0AAW2G8S3</accession>
<gene>
    <name evidence="2" type="ORF">PUN28_006468</name>
</gene>
<evidence type="ECO:0000313" key="3">
    <source>
        <dbReference type="Proteomes" id="UP001430953"/>
    </source>
</evidence>
<feature type="compositionally biased region" description="Basic and acidic residues" evidence="1">
    <location>
        <begin position="101"/>
        <end position="117"/>
    </location>
</feature>
<sequence>MPVDRVHSIWPVNRVCGEVDRPSRRQSGQHVSKTRDGIINAKTARRRHEPRQNKRGDAVYNRRMRAGARGGPLDRVAACKSRATEGDGGDGGEDGGGGGGGREDKGSPSRADRGQPD</sequence>
<evidence type="ECO:0000313" key="2">
    <source>
        <dbReference type="EMBL" id="KAL0124629.1"/>
    </source>
</evidence>
<name>A0AAW2G8S3_9HYME</name>
<comment type="caution">
    <text evidence="2">The sequence shown here is derived from an EMBL/GenBank/DDBJ whole genome shotgun (WGS) entry which is preliminary data.</text>
</comment>
<evidence type="ECO:0000256" key="1">
    <source>
        <dbReference type="SAM" id="MobiDB-lite"/>
    </source>
</evidence>